<keyword evidence="2 6" id="KW-0812">Transmembrane</keyword>
<proteinExistence type="predicted"/>
<dbReference type="Proteomes" id="UP001596442">
    <property type="component" value="Unassembled WGS sequence"/>
</dbReference>
<feature type="transmembrane region" description="Helical" evidence="6">
    <location>
        <begin position="110"/>
        <end position="131"/>
    </location>
</feature>
<evidence type="ECO:0000256" key="3">
    <source>
        <dbReference type="ARBA" id="ARBA00022989"/>
    </source>
</evidence>
<dbReference type="AlphaFoldDB" id="A0ABD5SFN0"/>
<keyword evidence="3 6" id="KW-1133">Transmembrane helix</keyword>
<evidence type="ECO:0000256" key="6">
    <source>
        <dbReference type="SAM" id="Phobius"/>
    </source>
</evidence>
<dbReference type="NCBIfam" id="NF005624">
    <property type="entry name" value="PRK07375.2-3"/>
    <property type="match status" value="1"/>
</dbReference>
<organism evidence="7 8">
    <name type="scientific">Halorubrum tibetense</name>
    <dbReference type="NCBI Taxonomy" id="175631"/>
    <lineage>
        <taxon>Archaea</taxon>
        <taxon>Methanobacteriati</taxon>
        <taxon>Methanobacteriota</taxon>
        <taxon>Stenosarchaea group</taxon>
        <taxon>Halobacteria</taxon>
        <taxon>Halobacteriales</taxon>
        <taxon>Haloferacaceae</taxon>
        <taxon>Halorubrum</taxon>
    </lineage>
</organism>
<dbReference type="Gene3D" id="1.10.287.3510">
    <property type="match status" value="1"/>
</dbReference>
<name>A0ABD5SFN0_9EURY</name>
<dbReference type="InterPro" id="IPR039428">
    <property type="entry name" value="NUOK/Mnh_C1-like"/>
</dbReference>
<reference evidence="7 8" key="1">
    <citation type="journal article" date="2019" name="Int. J. Syst. Evol. Microbiol.">
        <title>The Global Catalogue of Microorganisms (GCM) 10K type strain sequencing project: providing services to taxonomists for standard genome sequencing and annotation.</title>
        <authorList>
            <consortium name="The Broad Institute Genomics Platform"/>
            <consortium name="The Broad Institute Genome Sequencing Center for Infectious Disease"/>
            <person name="Wu L."/>
            <person name="Ma J."/>
        </authorList>
    </citation>
    <scope>NUCLEOTIDE SEQUENCE [LARGE SCALE GENOMIC DNA]</scope>
    <source>
        <strain evidence="7 8">CGMCC 1.3239</strain>
    </source>
</reference>
<comment type="caution">
    <text evidence="7">The sequence shown here is derived from an EMBL/GenBank/DDBJ whole genome shotgun (WGS) entry which is preliminary data.</text>
</comment>
<gene>
    <name evidence="7" type="ORF">ACFQEU_11510</name>
</gene>
<accession>A0ABD5SFN0</accession>
<dbReference type="GO" id="GO:0016020">
    <property type="term" value="C:membrane"/>
    <property type="evidence" value="ECO:0007669"/>
    <property type="project" value="UniProtKB-SubCell"/>
</dbReference>
<dbReference type="EMBL" id="JBHSWW010000190">
    <property type="protein sequence ID" value="MFC6754083.1"/>
    <property type="molecule type" value="Genomic_DNA"/>
</dbReference>
<sequence>MTLVSIVEAAVGSTVVGSTVVESTVVGTASVLDVLATRHAYVVFALLLCIGLYMMIANENLIKKIIGLNLFQTAIFLLFVVSAYVEGGAIPIIPAGTAQGAAYVSPLPHVIVLTAIVVGVSLTAVGLALCIRIYDEYGTLRVDTLRSLMRDEGSLPRRPGTAVTAEDVARADGSGPVDEEAAADRGDTDE</sequence>
<comment type="subcellular location">
    <subcellularLocation>
        <location evidence="1">Membrane</location>
        <topology evidence="1">Multi-pass membrane protein</topology>
    </subcellularLocation>
</comment>
<evidence type="ECO:0000256" key="5">
    <source>
        <dbReference type="SAM" id="MobiDB-lite"/>
    </source>
</evidence>
<protein>
    <submittedName>
        <fullName evidence="7">Cation:proton antiporter subunit C</fullName>
    </submittedName>
</protein>
<evidence type="ECO:0000313" key="8">
    <source>
        <dbReference type="Proteomes" id="UP001596442"/>
    </source>
</evidence>
<evidence type="ECO:0000256" key="4">
    <source>
        <dbReference type="ARBA" id="ARBA00023136"/>
    </source>
</evidence>
<evidence type="ECO:0000256" key="1">
    <source>
        <dbReference type="ARBA" id="ARBA00004141"/>
    </source>
</evidence>
<dbReference type="PANTHER" id="PTHR34583">
    <property type="entry name" value="ANTIPORTER SUBUNIT MNHC2-RELATED"/>
    <property type="match status" value="1"/>
</dbReference>
<feature type="region of interest" description="Disordered" evidence="5">
    <location>
        <begin position="152"/>
        <end position="190"/>
    </location>
</feature>
<keyword evidence="8" id="KW-1185">Reference proteome</keyword>
<dbReference type="NCBIfam" id="NF005621">
    <property type="entry name" value="PRK07375.1-6"/>
    <property type="match status" value="1"/>
</dbReference>
<evidence type="ECO:0000256" key="2">
    <source>
        <dbReference type="ARBA" id="ARBA00022692"/>
    </source>
</evidence>
<dbReference type="InterPro" id="IPR050601">
    <property type="entry name" value="CPA3_antiporter_subunitC"/>
</dbReference>
<dbReference type="Pfam" id="PF00420">
    <property type="entry name" value="Oxidored_q2"/>
    <property type="match status" value="1"/>
</dbReference>
<dbReference type="RefSeq" id="WP_379782254.1">
    <property type="nucleotide sequence ID" value="NZ_JBHSWW010000190.1"/>
</dbReference>
<feature type="transmembrane region" description="Helical" evidence="6">
    <location>
        <begin position="68"/>
        <end position="90"/>
    </location>
</feature>
<evidence type="ECO:0000313" key="7">
    <source>
        <dbReference type="EMBL" id="MFC6754083.1"/>
    </source>
</evidence>
<feature type="transmembrane region" description="Helical" evidence="6">
    <location>
        <begin position="39"/>
        <end position="56"/>
    </location>
</feature>
<keyword evidence="4 6" id="KW-0472">Membrane</keyword>
<dbReference type="PANTHER" id="PTHR34583:SF3">
    <property type="entry name" value="MULTISUBUNIT SODIUM_HYDROGEN ANTIPORTER, MNHC SUBUNIT"/>
    <property type="match status" value="1"/>
</dbReference>